<evidence type="ECO:0000313" key="2">
    <source>
        <dbReference type="EMBL" id="KAK4329585.1"/>
    </source>
</evidence>
<evidence type="ECO:0000313" key="3">
    <source>
        <dbReference type="Proteomes" id="UP001292094"/>
    </source>
</evidence>
<dbReference type="EMBL" id="JAWZYT010000003">
    <property type="protein sequence ID" value="KAK4329585.1"/>
    <property type="molecule type" value="Genomic_DNA"/>
</dbReference>
<keyword evidence="3" id="KW-1185">Reference proteome</keyword>
<proteinExistence type="predicted"/>
<name>A0AAE1UT42_9EUCA</name>
<reference evidence="2" key="1">
    <citation type="submission" date="2023-11" db="EMBL/GenBank/DDBJ databases">
        <title>Genome assemblies of two species of porcelain crab, Petrolisthes cinctipes and Petrolisthes manimaculis (Anomura: Porcellanidae).</title>
        <authorList>
            <person name="Angst P."/>
        </authorList>
    </citation>
    <scope>NUCLEOTIDE SEQUENCE</scope>
    <source>
        <strain evidence="2">PB745_02</strain>
        <tissue evidence="2">Gill</tissue>
    </source>
</reference>
<sequence length="232" mass="25716">MRTISLPSGFLGAADVHTSSFQNFYNFICSSTHATHIYTSESDAVWGARPFPVRFCSIRLAFSMFWTCHIWEKKWLARETPSPGGPVPDCPGSPHRHFSHVLEHTGRDPGASTHPTGTSRRDALRARTRHYDWPGIIHLVIGQPPEALPSGSGPCTTRRKVPVWRNTMHCTLWILSARTAPMTPGLGPGGAPLEPVAAIRLVWTLQSREVPPQYCPTMWTKLMAGPPCLVMD</sequence>
<dbReference type="Proteomes" id="UP001292094">
    <property type="component" value="Unassembled WGS sequence"/>
</dbReference>
<gene>
    <name evidence="2" type="ORF">Pmani_000060</name>
</gene>
<evidence type="ECO:0000256" key="1">
    <source>
        <dbReference type="SAM" id="MobiDB-lite"/>
    </source>
</evidence>
<organism evidence="2 3">
    <name type="scientific">Petrolisthes manimaculis</name>
    <dbReference type="NCBI Taxonomy" id="1843537"/>
    <lineage>
        <taxon>Eukaryota</taxon>
        <taxon>Metazoa</taxon>
        <taxon>Ecdysozoa</taxon>
        <taxon>Arthropoda</taxon>
        <taxon>Crustacea</taxon>
        <taxon>Multicrustacea</taxon>
        <taxon>Malacostraca</taxon>
        <taxon>Eumalacostraca</taxon>
        <taxon>Eucarida</taxon>
        <taxon>Decapoda</taxon>
        <taxon>Pleocyemata</taxon>
        <taxon>Anomura</taxon>
        <taxon>Galatheoidea</taxon>
        <taxon>Porcellanidae</taxon>
        <taxon>Petrolisthes</taxon>
    </lineage>
</organism>
<feature type="region of interest" description="Disordered" evidence="1">
    <location>
        <begin position="101"/>
        <end position="121"/>
    </location>
</feature>
<protein>
    <submittedName>
        <fullName evidence="2">Uncharacterized protein</fullName>
    </submittedName>
</protein>
<accession>A0AAE1UT42</accession>
<comment type="caution">
    <text evidence="2">The sequence shown here is derived from an EMBL/GenBank/DDBJ whole genome shotgun (WGS) entry which is preliminary data.</text>
</comment>
<dbReference type="AlphaFoldDB" id="A0AAE1UT42"/>